<reference evidence="8 9" key="1">
    <citation type="journal article" date="2016" name="Nat. Commun.">
        <title>Thousands of microbial genomes shed light on interconnected biogeochemical processes in an aquifer system.</title>
        <authorList>
            <person name="Anantharaman K."/>
            <person name="Brown C.T."/>
            <person name="Hug L.A."/>
            <person name="Sharon I."/>
            <person name="Castelle C.J."/>
            <person name="Probst A.J."/>
            <person name="Thomas B.C."/>
            <person name="Singh A."/>
            <person name="Wilkins M.J."/>
            <person name="Karaoz U."/>
            <person name="Brodie E.L."/>
            <person name="Williams K.H."/>
            <person name="Hubbard S.S."/>
            <person name="Banfield J.F."/>
        </authorList>
    </citation>
    <scope>NUCLEOTIDE SEQUENCE [LARGE SCALE GENOMIC DNA]</scope>
</reference>
<name>A0A1F6WPF1_9BACT</name>
<proteinExistence type="inferred from homology"/>
<comment type="similarity">
    <text evidence="1 4 5">Belongs to the universal ribosomal protein uL15 family.</text>
</comment>
<dbReference type="GO" id="GO:0003735">
    <property type="term" value="F:structural constituent of ribosome"/>
    <property type="evidence" value="ECO:0007669"/>
    <property type="project" value="InterPro"/>
</dbReference>
<dbReference type="InterPro" id="IPR001196">
    <property type="entry name" value="Ribosomal_uL15_CS"/>
</dbReference>
<dbReference type="STRING" id="1801766.A2997_00950"/>
<dbReference type="EMBL" id="MFUQ01000012">
    <property type="protein sequence ID" value="OGI83750.1"/>
    <property type="molecule type" value="Genomic_DNA"/>
</dbReference>
<dbReference type="InterPro" id="IPR030878">
    <property type="entry name" value="Ribosomal_uL15"/>
</dbReference>
<dbReference type="PANTHER" id="PTHR12934:SF11">
    <property type="entry name" value="LARGE RIBOSOMAL SUBUNIT PROTEIN UL15M"/>
    <property type="match status" value="1"/>
</dbReference>
<evidence type="ECO:0000256" key="5">
    <source>
        <dbReference type="RuleBase" id="RU003888"/>
    </source>
</evidence>
<dbReference type="InterPro" id="IPR021131">
    <property type="entry name" value="Ribosomal_uL15/eL18"/>
</dbReference>
<keyword evidence="2 4" id="KW-0689">Ribosomal protein</keyword>
<evidence type="ECO:0000313" key="9">
    <source>
        <dbReference type="Proteomes" id="UP000179448"/>
    </source>
</evidence>
<dbReference type="Proteomes" id="UP000179448">
    <property type="component" value="Unassembled WGS sequence"/>
</dbReference>
<dbReference type="AlphaFoldDB" id="A0A1F6WPF1"/>
<dbReference type="SUPFAM" id="SSF52080">
    <property type="entry name" value="Ribosomal proteins L15p and L18e"/>
    <property type="match status" value="1"/>
</dbReference>
<evidence type="ECO:0000313" key="8">
    <source>
        <dbReference type="EMBL" id="OGI83750.1"/>
    </source>
</evidence>
<accession>A0A1F6WPF1</accession>
<dbReference type="Gene3D" id="3.100.10.10">
    <property type="match status" value="1"/>
</dbReference>
<organism evidence="8 9">
    <name type="scientific">Candidatus Nomurabacteria bacterium RIFCSPLOWO2_01_FULL_36_10b</name>
    <dbReference type="NCBI Taxonomy" id="1801766"/>
    <lineage>
        <taxon>Bacteria</taxon>
        <taxon>Candidatus Nomuraibacteriota</taxon>
    </lineage>
</organism>
<comment type="caution">
    <text evidence="8">The sequence shown here is derived from an EMBL/GenBank/DDBJ whole genome shotgun (WGS) entry which is preliminary data.</text>
</comment>
<gene>
    <name evidence="4" type="primary">rplO</name>
    <name evidence="8" type="ORF">A2997_00950</name>
</gene>
<dbReference type="PANTHER" id="PTHR12934">
    <property type="entry name" value="50S RIBOSOMAL PROTEIN L15"/>
    <property type="match status" value="1"/>
</dbReference>
<dbReference type="GO" id="GO:0019843">
    <property type="term" value="F:rRNA binding"/>
    <property type="evidence" value="ECO:0007669"/>
    <property type="project" value="UniProtKB-UniRule"/>
</dbReference>
<dbReference type="PROSITE" id="PS00475">
    <property type="entry name" value="RIBOSOMAL_L15"/>
    <property type="match status" value="1"/>
</dbReference>
<dbReference type="GO" id="GO:0006412">
    <property type="term" value="P:translation"/>
    <property type="evidence" value="ECO:0007669"/>
    <property type="project" value="UniProtKB-UniRule"/>
</dbReference>
<comment type="function">
    <text evidence="4">Binds to the 23S rRNA.</text>
</comment>
<dbReference type="GO" id="GO:0022625">
    <property type="term" value="C:cytosolic large ribosomal subunit"/>
    <property type="evidence" value="ECO:0007669"/>
    <property type="project" value="TreeGrafter"/>
</dbReference>
<evidence type="ECO:0000256" key="3">
    <source>
        <dbReference type="ARBA" id="ARBA00023274"/>
    </source>
</evidence>
<keyword evidence="4" id="KW-0699">rRNA-binding</keyword>
<dbReference type="HAMAP" id="MF_01341">
    <property type="entry name" value="Ribosomal_uL15"/>
    <property type="match status" value="1"/>
</dbReference>
<comment type="subunit">
    <text evidence="4">Part of the 50S ribosomal subunit.</text>
</comment>
<feature type="domain" description="Large ribosomal subunit protein uL15/eL18" evidence="7">
    <location>
        <begin position="77"/>
        <end position="147"/>
    </location>
</feature>
<evidence type="ECO:0000259" key="7">
    <source>
        <dbReference type="Pfam" id="PF00828"/>
    </source>
</evidence>
<keyword evidence="3 4" id="KW-0687">Ribonucleoprotein</keyword>
<evidence type="ECO:0000256" key="4">
    <source>
        <dbReference type="HAMAP-Rule" id="MF_01341"/>
    </source>
</evidence>
<dbReference type="InterPro" id="IPR036227">
    <property type="entry name" value="Ribosomal_uL15/eL18_sf"/>
</dbReference>
<dbReference type="InterPro" id="IPR005749">
    <property type="entry name" value="Ribosomal_uL15_bac-type"/>
</dbReference>
<protein>
    <recommendedName>
        <fullName evidence="4">Large ribosomal subunit protein uL15</fullName>
    </recommendedName>
</protein>
<evidence type="ECO:0000256" key="2">
    <source>
        <dbReference type="ARBA" id="ARBA00022980"/>
    </source>
</evidence>
<evidence type="ECO:0000256" key="1">
    <source>
        <dbReference type="ARBA" id="ARBA00007320"/>
    </source>
</evidence>
<keyword evidence="4" id="KW-0694">RNA-binding</keyword>
<evidence type="ECO:0000256" key="6">
    <source>
        <dbReference type="SAM" id="MobiDB-lite"/>
    </source>
</evidence>
<sequence>MQLNNLQRNTKRKVYVRIGRGGKRGKTSGHGIKGQKARAGHKIRPEIRDMMKRFPKLRGFGKNRGQTNVYSPKVIALNVSTLESVFASGNTVSPETIIEKGIATNRQILSRSVKILGSGTLTKKLTVTGFTVSGSARAKIIAAGGSCS</sequence>
<feature type="region of interest" description="Disordered" evidence="6">
    <location>
        <begin position="21"/>
        <end position="40"/>
    </location>
</feature>
<dbReference type="Pfam" id="PF00828">
    <property type="entry name" value="Ribosomal_L27A"/>
    <property type="match status" value="1"/>
</dbReference>